<sequence length="159" mass="17653">MAWTTADSESDKAVGSTTVLHTRYSLRLPTYTTRRLIHISRNGISSNQTPPLPKKSHNTSKTPTHDQYNIPTVRHVVCTKPQPPYPTTTPPNIPSRLQPQLSVQLKKKKKKKKILTGTQQQLTPQTSSPEGSKQASTQTAPPSRPSIKHHQVMALSTPH</sequence>
<evidence type="ECO:0000313" key="2">
    <source>
        <dbReference type="EMBL" id="KAF2146483.1"/>
    </source>
</evidence>
<organism evidence="2 3">
    <name type="scientific">Aplosporella prunicola CBS 121167</name>
    <dbReference type="NCBI Taxonomy" id="1176127"/>
    <lineage>
        <taxon>Eukaryota</taxon>
        <taxon>Fungi</taxon>
        <taxon>Dikarya</taxon>
        <taxon>Ascomycota</taxon>
        <taxon>Pezizomycotina</taxon>
        <taxon>Dothideomycetes</taxon>
        <taxon>Dothideomycetes incertae sedis</taxon>
        <taxon>Botryosphaeriales</taxon>
        <taxon>Aplosporellaceae</taxon>
        <taxon>Aplosporella</taxon>
    </lineage>
</organism>
<dbReference type="Proteomes" id="UP000799438">
    <property type="component" value="Unassembled WGS sequence"/>
</dbReference>
<evidence type="ECO:0000313" key="3">
    <source>
        <dbReference type="Proteomes" id="UP000799438"/>
    </source>
</evidence>
<feature type="compositionally biased region" description="Low complexity" evidence="1">
    <location>
        <begin position="115"/>
        <end position="129"/>
    </location>
</feature>
<feature type="compositionally biased region" description="Pro residues" evidence="1">
    <location>
        <begin position="81"/>
        <end position="93"/>
    </location>
</feature>
<gene>
    <name evidence="2" type="ORF">K452DRAFT_66304</name>
</gene>
<dbReference type="AlphaFoldDB" id="A0A6A6BSS6"/>
<proteinExistence type="predicted"/>
<feature type="region of interest" description="Disordered" evidence="1">
    <location>
        <begin position="40"/>
        <end position="159"/>
    </location>
</feature>
<keyword evidence="3" id="KW-1185">Reference proteome</keyword>
<feature type="compositionally biased region" description="Basic residues" evidence="1">
    <location>
        <begin position="105"/>
        <end position="114"/>
    </location>
</feature>
<name>A0A6A6BSS6_9PEZI</name>
<dbReference type="RefSeq" id="XP_033402192.1">
    <property type="nucleotide sequence ID" value="XM_033547004.1"/>
</dbReference>
<feature type="compositionally biased region" description="Polar residues" evidence="1">
    <location>
        <begin position="130"/>
        <end position="141"/>
    </location>
</feature>
<accession>A0A6A6BSS6</accession>
<feature type="compositionally biased region" description="Polar residues" evidence="1">
    <location>
        <begin position="59"/>
        <end position="70"/>
    </location>
</feature>
<evidence type="ECO:0000256" key="1">
    <source>
        <dbReference type="SAM" id="MobiDB-lite"/>
    </source>
</evidence>
<protein>
    <submittedName>
        <fullName evidence="2">Uncharacterized protein</fullName>
    </submittedName>
</protein>
<dbReference type="GeneID" id="54304511"/>
<reference evidence="2" key="1">
    <citation type="journal article" date="2020" name="Stud. Mycol.">
        <title>101 Dothideomycetes genomes: a test case for predicting lifestyles and emergence of pathogens.</title>
        <authorList>
            <person name="Haridas S."/>
            <person name="Albert R."/>
            <person name="Binder M."/>
            <person name="Bloem J."/>
            <person name="Labutti K."/>
            <person name="Salamov A."/>
            <person name="Andreopoulos B."/>
            <person name="Baker S."/>
            <person name="Barry K."/>
            <person name="Bills G."/>
            <person name="Bluhm B."/>
            <person name="Cannon C."/>
            <person name="Castanera R."/>
            <person name="Culley D."/>
            <person name="Daum C."/>
            <person name="Ezra D."/>
            <person name="Gonzalez J."/>
            <person name="Henrissat B."/>
            <person name="Kuo A."/>
            <person name="Liang C."/>
            <person name="Lipzen A."/>
            <person name="Lutzoni F."/>
            <person name="Magnuson J."/>
            <person name="Mondo S."/>
            <person name="Nolan M."/>
            <person name="Ohm R."/>
            <person name="Pangilinan J."/>
            <person name="Park H.-J."/>
            <person name="Ramirez L."/>
            <person name="Alfaro M."/>
            <person name="Sun H."/>
            <person name="Tritt A."/>
            <person name="Yoshinaga Y."/>
            <person name="Zwiers L.-H."/>
            <person name="Turgeon B."/>
            <person name="Goodwin S."/>
            <person name="Spatafora J."/>
            <person name="Crous P."/>
            <person name="Grigoriev I."/>
        </authorList>
    </citation>
    <scope>NUCLEOTIDE SEQUENCE</scope>
    <source>
        <strain evidence="2">CBS 121167</strain>
    </source>
</reference>
<dbReference type="EMBL" id="ML995475">
    <property type="protein sequence ID" value="KAF2146483.1"/>
    <property type="molecule type" value="Genomic_DNA"/>
</dbReference>